<dbReference type="Pfam" id="PF00703">
    <property type="entry name" value="Glyco_hydro_2"/>
    <property type="match status" value="1"/>
</dbReference>
<dbReference type="Pfam" id="PF02836">
    <property type="entry name" value="Glyco_hydro_2_C"/>
    <property type="match status" value="1"/>
</dbReference>
<evidence type="ECO:0000256" key="3">
    <source>
        <dbReference type="ARBA" id="ARBA00023295"/>
    </source>
</evidence>
<evidence type="ECO:0000256" key="2">
    <source>
        <dbReference type="ARBA" id="ARBA00022801"/>
    </source>
</evidence>
<sequence>MFKLSVLKQTLIFLMALVLSPFLHAQKSHHETQSLDGQWQIIFDKENNGKTQQLYKNANFLAQKNIKPITVPSVWERIEKDYEGVAIYRKAFKVDAAWQDNIVHINFDAVNYRAEVYLNDHVVGVHEGGFTPFSFRIDSMLHFDKENVITLRVVGPILLDTDKVIDGMGAMETPQWRGGITGGIWQSVRLIASKKTFIDDLYVHTNLATNETNVALEITNFDEFYSKDTVRIDIEEVTSGKIVATQKLDRSFQPGKNAVATTIKIKNPQYWSPDSPFLYKAIVTLIRDGEKSHAVSDRFGYREFTIQDKRFYLNGKETYVKAVFLEGVYPVGVATPIDLAMARKEIQLAKEAGFNMIRPWRRPPQPEWLDLADEMGVMVIGSPVLECMDLPVNTPDLPRRVNFEITETIRKDRNRPSIVMWELFNELRRPILKQMMAETAMLARDNDPSRLILDESGGWAFGAKVYLPHSRKFEHFNDVHTYPGPNMTNLWYDKFLGVGHTAQQRKALGIKGKPIGHNVKENVTSFVSELGYGSYVDYTRVNAQFAEQGNPIVPATRYHKKLGQQLEQTITTELSNVYQSPTAFYHEQQEIHALANARMIEATRANANVTGYCVHALTGGDWIMGAGILDLWRNPKEAVYEKTKAANQPRILSLRTFPRNAYVGSAIKLSVTGINDLSGLTATLHVEVTDAHGNAIWQHKKAVDYRRHVSQLMQDATDKIMRAGKYLVTATLSENGKTITQNTIEFDVFDLPTLSKNPIAIVDETGRLRQYLTDQNQAIIGFTDNLAIDVPVIVALKQNQDYRTLNQQLQRFAERGGHVIYLQFPYQRPKWNSGVLSRGYSQFLPFEVDIKASSGLWAGMSHVVAEHPIFEKLPQNQAMYGVYENVRAKMSMVGIEHDHIVTVVANDNFPDMTLMKRHYAGPGDVWTGTDITSVKLGRGEIWLNTLELIPHLSRDPVADIITNNLINYVLKRVQK</sequence>
<comment type="similarity">
    <text evidence="1">Belongs to the glycosyl hydrolase 2 family.</text>
</comment>
<dbReference type="GO" id="GO:0005975">
    <property type="term" value="P:carbohydrate metabolic process"/>
    <property type="evidence" value="ECO:0007669"/>
    <property type="project" value="InterPro"/>
</dbReference>
<dbReference type="OrthoDB" id="9758603at2"/>
<dbReference type="Pfam" id="PF02837">
    <property type="entry name" value="Glyco_hydro_2_N"/>
    <property type="match status" value="1"/>
</dbReference>
<keyword evidence="2 8" id="KW-0378">Hydrolase</keyword>
<evidence type="ECO:0000259" key="6">
    <source>
        <dbReference type="Pfam" id="PF02836"/>
    </source>
</evidence>
<evidence type="ECO:0000259" key="7">
    <source>
        <dbReference type="Pfam" id="PF02837"/>
    </source>
</evidence>
<name>A0A1I0GY27_THASX</name>
<dbReference type="GO" id="GO:0004553">
    <property type="term" value="F:hydrolase activity, hydrolyzing O-glycosyl compounds"/>
    <property type="evidence" value="ECO:0007669"/>
    <property type="project" value="InterPro"/>
</dbReference>
<dbReference type="STRING" id="349064.SAMN05660429_02599"/>
<proteinExistence type="inferred from homology"/>
<dbReference type="Proteomes" id="UP000199308">
    <property type="component" value="Unassembled WGS sequence"/>
</dbReference>
<keyword evidence="3" id="KW-0326">Glycosidase</keyword>
<feature type="signal peptide" evidence="4">
    <location>
        <begin position="1"/>
        <end position="25"/>
    </location>
</feature>
<dbReference type="InterPro" id="IPR006102">
    <property type="entry name" value="Ig-like_GH2"/>
</dbReference>
<protein>
    <submittedName>
        <fullName evidence="8">Glycosyl hydrolases family 2, TIM barrel domain</fullName>
    </submittedName>
</protein>
<reference evidence="8 9" key="1">
    <citation type="submission" date="2016-10" db="EMBL/GenBank/DDBJ databases">
        <authorList>
            <person name="de Groot N.N."/>
        </authorList>
    </citation>
    <scope>NUCLEOTIDE SEQUENCE [LARGE SCALE GENOMIC DNA]</scope>
    <source>
        <strain evidence="8 9">DSM 19706</strain>
    </source>
</reference>
<dbReference type="InterPro" id="IPR013783">
    <property type="entry name" value="Ig-like_fold"/>
</dbReference>
<evidence type="ECO:0000313" key="8">
    <source>
        <dbReference type="EMBL" id="SET75438.1"/>
    </source>
</evidence>
<dbReference type="InterPro" id="IPR017853">
    <property type="entry name" value="GH"/>
</dbReference>
<evidence type="ECO:0000259" key="5">
    <source>
        <dbReference type="Pfam" id="PF00703"/>
    </source>
</evidence>
<gene>
    <name evidence="8" type="ORF">SAMN05660429_02599</name>
</gene>
<dbReference type="InterPro" id="IPR036156">
    <property type="entry name" value="Beta-gal/glucu_dom_sf"/>
</dbReference>
<dbReference type="InterPro" id="IPR006104">
    <property type="entry name" value="Glyco_hydro_2_N"/>
</dbReference>
<evidence type="ECO:0000256" key="1">
    <source>
        <dbReference type="ARBA" id="ARBA00007401"/>
    </source>
</evidence>
<organism evidence="8 9">
    <name type="scientific">Thalassotalea agarivorans</name>
    <name type="common">Thalassomonas agarivorans</name>
    <dbReference type="NCBI Taxonomy" id="349064"/>
    <lineage>
        <taxon>Bacteria</taxon>
        <taxon>Pseudomonadati</taxon>
        <taxon>Pseudomonadota</taxon>
        <taxon>Gammaproteobacteria</taxon>
        <taxon>Alteromonadales</taxon>
        <taxon>Colwelliaceae</taxon>
        <taxon>Thalassotalea</taxon>
    </lineage>
</organism>
<dbReference type="InterPro" id="IPR008979">
    <property type="entry name" value="Galactose-bd-like_sf"/>
</dbReference>
<dbReference type="PANTHER" id="PTHR42732">
    <property type="entry name" value="BETA-GALACTOSIDASE"/>
    <property type="match status" value="1"/>
</dbReference>
<dbReference type="SUPFAM" id="SSF51445">
    <property type="entry name" value="(Trans)glycosidases"/>
    <property type="match status" value="1"/>
</dbReference>
<keyword evidence="4" id="KW-0732">Signal</keyword>
<dbReference type="Gene3D" id="2.60.120.260">
    <property type="entry name" value="Galactose-binding domain-like"/>
    <property type="match status" value="1"/>
</dbReference>
<feature type="domain" description="Glycoside hydrolase family 2 catalytic" evidence="6">
    <location>
        <begin position="305"/>
        <end position="460"/>
    </location>
</feature>
<feature type="domain" description="Glycoside hydrolase family 2 immunoglobulin-like beta-sandwich" evidence="5">
    <location>
        <begin position="196"/>
        <end position="302"/>
    </location>
</feature>
<dbReference type="SUPFAM" id="SSF49303">
    <property type="entry name" value="beta-Galactosidase/glucuronidase domain"/>
    <property type="match status" value="1"/>
</dbReference>
<evidence type="ECO:0000256" key="4">
    <source>
        <dbReference type="SAM" id="SignalP"/>
    </source>
</evidence>
<dbReference type="SUPFAM" id="SSF49785">
    <property type="entry name" value="Galactose-binding domain-like"/>
    <property type="match status" value="1"/>
</dbReference>
<dbReference type="PANTHER" id="PTHR42732:SF1">
    <property type="entry name" value="BETA-MANNOSIDASE"/>
    <property type="match status" value="1"/>
</dbReference>
<dbReference type="InterPro" id="IPR006103">
    <property type="entry name" value="Glyco_hydro_2_cat"/>
</dbReference>
<evidence type="ECO:0000313" key="9">
    <source>
        <dbReference type="Proteomes" id="UP000199308"/>
    </source>
</evidence>
<dbReference type="Gene3D" id="3.20.20.80">
    <property type="entry name" value="Glycosidases"/>
    <property type="match status" value="1"/>
</dbReference>
<accession>A0A1I0GY27</accession>
<feature type="chain" id="PRO_5011686567" evidence="4">
    <location>
        <begin position="26"/>
        <end position="975"/>
    </location>
</feature>
<dbReference type="Gene3D" id="2.60.40.10">
    <property type="entry name" value="Immunoglobulins"/>
    <property type="match status" value="1"/>
</dbReference>
<dbReference type="RefSeq" id="WP_093331308.1">
    <property type="nucleotide sequence ID" value="NZ_AP027363.1"/>
</dbReference>
<dbReference type="InterPro" id="IPR051913">
    <property type="entry name" value="GH2_Domain-Containing"/>
</dbReference>
<feature type="domain" description="Glycosyl hydrolases family 2 sugar binding" evidence="7">
    <location>
        <begin position="68"/>
        <end position="190"/>
    </location>
</feature>
<dbReference type="AlphaFoldDB" id="A0A1I0GY27"/>
<keyword evidence="9" id="KW-1185">Reference proteome</keyword>
<dbReference type="EMBL" id="FOHK01000013">
    <property type="protein sequence ID" value="SET75438.1"/>
    <property type="molecule type" value="Genomic_DNA"/>
</dbReference>